<keyword evidence="2" id="KW-0378">Hydrolase</keyword>
<gene>
    <name evidence="5" type="ORF">FC62_GL001384</name>
</gene>
<dbReference type="EMBL" id="AZCV01000006">
    <property type="protein sequence ID" value="KRK37269.1"/>
    <property type="molecule type" value="Genomic_DNA"/>
</dbReference>
<dbReference type="InterPro" id="IPR005754">
    <property type="entry name" value="Sortase"/>
</dbReference>
<dbReference type="Proteomes" id="UP000050909">
    <property type="component" value="Unassembled WGS sequence"/>
</dbReference>
<dbReference type="InterPro" id="IPR023365">
    <property type="entry name" value="Sortase_dom-sf"/>
</dbReference>
<dbReference type="Gene3D" id="2.40.260.10">
    <property type="entry name" value="Sortase"/>
    <property type="match status" value="1"/>
</dbReference>
<dbReference type="PATRIC" id="fig|1423722.3.peg.1410"/>
<sequence>MAIPCQKVSLPILAERTDANLSVGAAEYTPHQKMGHGNYVLASHNYAGADVLLNRIKNLAAGQKIYLTDFSQIFMYQVTLLRVINEREIHYLAQTENPTLTLIRCEEPVGTDQRLIVQAKLVSLCRGIQKSPTSCGTAIGDS</sequence>
<evidence type="ECO:0000313" key="6">
    <source>
        <dbReference type="Proteomes" id="UP000050909"/>
    </source>
</evidence>
<organism evidence="5 6">
    <name type="scientific">Amylolactobacillus amylotrophicus DSM 20534</name>
    <dbReference type="NCBI Taxonomy" id="1423722"/>
    <lineage>
        <taxon>Bacteria</taxon>
        <taxon>Bacillati</taxon>
        <taxon>Bacillota</taxon>
        <taxon>Bacilli</taxon>
        <taxon>Lactobacillales</taxon>
        <taxon>Lactobacillaceae</taxon>
        <taxon>Amylolactobacillus</taxon>
    </lineage>
</organism>
<comment type="caution">
    <text evidence="5">The sequence shown here is derived from an EMBL/GenBank/DDBJ whole genome shotgun (WGS) entry which is preliminary data.</text>
</comment>
<name>A0A0R1GTB0_9LACO</name>
<feature type="active site" description="Proton donor/acceptor" evidence="4">
    <location>
        <position position="44"/>
    </location>
</feature>
<evidence type="ECO:0000256" key="2">
    <source>
        <dbReference type="ARBA" id="ARBA00022801"/>
    </source>
</evidence>
<keyword evidence="6" id="KW-1185">Reference proteome</keyword>
<accession>A0A0R1GTB0</accession>
<feature type="active site" description="Acyl-thioester intermediate" evidence="4">
    <location>
        <position position="105"/>
    </location>
</feature>
<protein>
    <recommendedName>
        <fullName evidence="7">Sortase</fullName>
    </recommendedName>
</protein>
<reference evidence="5 6" key="1">
    <citation type="journal article" date="2015" name="Genome Announc.">
        <title>Expanding the biotechnology potential of lactobacilli through comparative genomics of 213 strains and associated genera.</title>
        <authorList>
            <person name="Sun Z."/>
            <person name="Harris H.M."/>
            <person name="McCann A."/>
            <person name="Guo C."/>
            <person name="Argimon S."/>
            <person name="Zhang W."/>
            <person name="Yang X."/>
            <person name="Jeffery I.B."/>
            <person name="Cooney J.C."/>
            <person name="Kagawa T.F."/>
            <person name="Liu W."/>
            <person name="Song Y."/>
            <person name="Salvetti E."/>
            <person name="Wrobel A."/>
            <person name="Rasinkangas P."/>
            <person name="Parkhill J."/>
            <person name="Rea M.C."/>
            <person name="O'Sullivan O."/>
            <person name="Ritari J."/>
            <person name="Douillard F.P."/>
            <person name="Paul Ross R."/>
            <person name="Yang R."/>
            <person name="Briner A.E."/>
            <person name="Felis G.E."/>
            <person name="de Vos W.M."/>
            <person name="Barrangou R."/>
            <person name="Klaenhammer T.R."/>
            <person name="Caufield P.W."/>
            <person name="Cui Y."/>
            <person name="Zhang H."/>
            <person name="O'Toole P.W."/>
        </authorList>
    </citation>
    <scope>NUCLEOTIDE SEQUENCE [LARGE SCALE GENOMIC DNA]</scope>
    <source>
        <strain evidence="5 6">DSM 20534</strain>
    </source>
</reference>
<evidence type="ECO:0000256" key="1">
    <source>
        <dbReference type="ARBA" id="ARBA00022670"/>
    </source>
</evidence>
<evidence type="ECO:0000256" key="3">
    <source>
        <dbReference type="ARBA" id="ARBA00022807"/>
    </source>
</evidence>
<dbReference type="CDD" id="cd06165">
    <property type="entry name" value="Sortase_A"/>
    <property type="match status" value="1"/>
</dbReference>
<evidence type="ECO:0000313" key="5">
    <source>
        <dbReference type="EMBL" id="KRK37269.1"/>
    </source>
</evidence>
<dbReference type="GO" id="GO:0008234">
    <property type="term" value="F:cysteine-type peptidase activity"/>
    <property type="evidence" value="ECO:0007669"/>
    <property type="project" value="UniProtKB-KW"/>
</dbReference>
<evidence type="ECO:0008006" key="7">
    <source>
        <dbReference type="Google" id="ProtNLM"/>
    </source>
</evidence>
<dbReference type="Pfam" id="PF04203">
    <property type="entry name" value="Sortase"/>
    <property type="match status" value="1"/>
</dbReference>
<dbReference type="NCBIfam" id="TIGR01076">
    <property type="entry name" value="sortase_fam"/>
    <property type="match status" value="1"/>
</dbReference>
<dbReference type="GO" id="GO:0006508">
    <property type="term" value="P:proteolysis"/>
    <property type="evidence" value="ECO:0007669"/>
    <property type="project" value="UniProtKB-KW"/>
</dbReference>
<keyword evidence="1" id="KW-0645">Protease</keyword>
<evidence type="ECO:0000256" key="4">
    <source>
        <dbReference type="PIRSR" id="PIRSR605754-1"/>
    </source>
</evidence>
<dbReference type="SUPFAM" id="SSF63817">
    <property type="entry name" value="Sortase"/>
    <property type="match status" value="1"/>
</dbReference>
<proteinExistence type="predicted"/>
<dbReference type="RefSeq" id="WP_054746138.1">
    <property type="nucleotide sequence ID" value="NZ_AZCV01000006.1"/>
</dbReference>
<dbReference type="InterPro" id="IPR042007">
    <property type="entry name" value="Sortase_A"/>
</dbReference>
<dbReference type="AlphaFoldDB" id="A0A0R1GTB0"/>
<keyword evidence="3" id="KW-0788">Thiol protease</keyword>